<evidence type="ECO:0000313" key="2">
    <source>
        <dbReference type="EMBL" id="KPU45187.1"/>
    </source>
</evidence>
<gene>
    <name evidence="2" type="ORF">OXPF_10780</name>
</gene>
<keyword evidence="1" id="KW-0472">Membrane</keyword>
<comment type="caution">
    <text evidence="2">The sequence shown here is derived from an EMBL/GenBank/DDBJ whole genome shotgun (WGS) entry which is preliminary data.</text>
</comment>
<dbReference type="PATRIC" id="fig|36849.3.peg.1152"/>
<dbReference type="Proteomes" id="UP000050326">
    <property type="component" value="Unassembled WGS sequence"/>
</dbReference>
<dbReference type="RefSeq" id="WP_054874182.1">
    <property type="nucleotide sequence ID" value="NZ_LKET01000026.1"/>
</dbReference>
<name>A0A0P8WB82_9CLOT</name>
<sequence length="130" mass="15525">MDWLRRFMMGRYGWDQLSLALVIFSCVLTFFADAFKLPFMVLLSYIPMLISIFRFFSRDTYKRSMENYKFSIILSPVYTRLKKAVHYIKESRSNRRFKCPNCQIGMWVPKGKGKIIITCPKCRTEFKKST</sequence>
<evidence type="ECO:0000256" key="1">
    <source>
        <dbReference type="SAM" id="Phobius"/>
    </source>
</evidence>
<protein>
    <recommendedName>
        <fullName evidence="4">Zn-finger containing protein</fullName>
    </recommendedName>
</protein>
<keyword evidence="1" id="KW-1133">Transmembrane helix</keyword>
<feature type="transmembrane region" description="Helical" evidence="1">
    <location>
        <begin position="37"/>
        <end position="56"/>
    </location>
</feature>
<dbReference type="OrthoDB" id="3174166at2"/>
<dbReference type="PROSITE" id="PS51257">
    <property type="entry name" value="PROKAR_LIPOPROTEIN"/>
    <property type="match status" value="1"/>
</dbReference>
<dbReference type="STRING" id="36849.OXPF_10780"/>
<keyword evidence="3" id="KW-1185">Reference proteome</keyword>
<dbReference type="EMBL" id="LKET01000026">
    <property type="protein sequence ID" value="KPU45187.1"/>
    <property type="molecule type" value="Genomic_DNA"/>
</dbReference>
<dbReference type="AlphaFoldDB" id="A0A0P8WB82"/>
<proteinExistence type="predicted"/>
<accession>A0A0P8WB82</accession>
<evidence type="ECO:0008006" key="4">
    <source>
        <dbReference type="Google" id="ProtNLM"/>
    </source>
</evidence>
<organism evidence="2 3">
    <name type="scientific">Oxobacter pfennigii</name>
    <dbReference type="NCBI Taxonomy" id="36849"/>
    <lineage>
        <taxon>Bacteria</taxon>
        <taxon>Bacillati</taxon>
        <taxon>Bacillota</taxon>
        <taxon>Clostridia</taxon>
        <taxon>Eubacteriales</taxon>
        <taxon>Clostridiaceae</taxon>
        <taxon>Oxobacter</taxon>
    </lineage>
</organism>
<feature type="transmembrane region" description="Helical" evidence="1">
    <location>
        <begin position="12"/>
        <end position="31"/>
    </location>
</feature>
<evidence type="ECO:0000313" key="3">
    <source>
        <dbReference type="Proteomes" id="UP000050326"/>
    </source>
</evidence>
<reference evidence="2 3" key="1">
    <citation type="submission" date="2015-09" db="EMBL/GenBank/DDBJ databases">
        <title>Genome sequence of Oxobacter pfennigii DSM 3222.</title>
        <authorList>
            <person name="Poehlein A."/>
            <person name="Bengelsdorf F.R."/>
            <person name="Schiel-Bengelsdorf B."/>
            <person name="Duerre P."/>
            <person name="Daniel R."/>
        </authorList>
    </citation>
    <scope>NUCLEOTIDE SEQUENCE [LARGE SCALE GENOMIC DNA]</scope>
    <source>
        <strain evidence="2 3">DSM 3222</strain>
    </source>
</reference>
<keyword evidence="1" id="KW-0812">Transmembrane</keyword>